<keyword evidence="6" id="KW-0479">Metal-binding</keyword>
<dbReference type="InterPro" id="IPR001765">
    <property type="entry name" value="Carbonic_anhydrase"/>
</dbReference>
<name>A0A7T0BXN3_9BACT</name>
<dbReference type="SMART" id="SM00947">
    <property type="entry name" value="Pro_CA"/>
    <property type="match status" value="1"/>
</dbReference>
<dbReference type="Pfam" id="PF00484">
    <property type="entry name" value="Pro_CA"/>
    <property type="match status" value="1"/>
</dbReference>
<sequence length="151" mass="16292">MLSCSDSRVVPQFVFDQDSGKLFVVRVAGNIATAYGIASLEYAVEYLSTPLIYVLGHTYCGAVDAAIKVVKNDAKFPGELPGLFTPMVRAVHITESKTGNLLTNAVQENVRLTIDHLMKSSEIIRTRAQSGKLQIVGGLYELSSGKISLVS</sequence>
<comment type="catalytic activity">
    <reaction evidence="5">
        <text>hydrogencarbonate + H(+) = CO2 + H2O</text>
        <dbReference type="Rhea" id="RHEA:10748"/>
        <dbReference type="ChEBI" id="CHEBI:15377"/>
        <dbReference type="ChEBI" id="CHEBI:15378"/>
        <dbReference type="ChEBI" id="CHEBI:16526"/>
        <dbReference type="ChEBI" id="CHEBI:17544"/>
        <dbReference type="EC" id="4.2.1.1"/>
    </reaction>
</comment>
<dbReference type="KEGG" id="nli:G3M70_13635"/>
<dbReference type="InterPro" id="IPR036874">
    <property type="entry name" value="Carbonic_anhydrase_sf"/>
</dbReference>
<dbReference type="PANTHER" id="PTHR11002:SF79">
    <property type="entry name" value="CARBONIC ANHYDRASE 2"/>
    <property type="match status" value="1"/>
</dbReference>
<dbReference type="Proteomes" id="UP000594688">
    <property type="component" value="Chromosome"/>
</dbReference>
<dbReference type="PROSITE" id="PS00704">
    <property type="entry name" value="PROK_CO2_ANHYDRASE_1"/>
    <property type="match status" value="1"/>
</dbReference>
<organism evidence="7 8">
    <name type="scientific">Candidatus Nitronauta litoralis</name>
    <dbReference type="NCBI Taxonomy" id="2705533"/>
    <lineage>
        <taxon>Bacteria</taxon>
        <taxon>Pseudomonadati</taxon>
        <taxon>Nitrospinota/Tectimicrobiota group</taxon>
        <taxon>Nitrospinota</taxon>
        <taxon>Nitrospinia</taxon>
        <taxon>Nitrospinales</taxon>
        <taxon>Nitrospinaceae</taxon>
        <taxon>Candidatus Nitronauta</taxon>
    </lineage>
</organism>
<feature type="binding site" evidence="6">
    <location>
        <position position="60"/>
    </location>
    <ligand>
        <name>Zn(2+)</name>
        <dbReference type="ChEBI" id="CHEBI:29105"/>
    </ligand>
</feature>
<feature type="binding site" evidence="6">
    <location>
        <position position="57"/>
    </location>
    <ligand>
        <name>Zn(2+)</name>
        <dbReference type="ChEBI" id="CHEBI:29105"/>
    </ligand>
</feature>
<dbReference type="PANTHER" id="PTHR11002">
    <property type="entry name" value="CARBONIC ANHYDRASE"/>
    <property type="match status" value="1"/>
</dbReference>
<dbReference type="GO" id="GO:0008270">
    <property type="term" value="F:zinc ion binding"/>
    <property type="evidence" value="ECO:0007669"/>
    <property type="project" value="InterPro"/>
</dbReference>
<dbReference type="SUPFAM" id="SSF53056">
    <property type="entry name" value="beta-carbonic anhydrase, cab"/>
    <property type="match status" value="1"/>
</dbReference>
<gene>
    <name evidence="7" type="ORF">G3M70_13635</name>
</gene>
<dbReference type="AlphaFoldDB" id="A0A7T0BXN3"/>
<evidence type="ECO:0000256" key="2">
    <source>
        <dbReference type="ARBA" id="ARBA00012925"/>
    </source>
</evidence>
<evidence type="ECO:0000256" key="1">
    <source>
        <dbReference type="ARBA" id="ARBA00006217"/>
    </source>
</evidence>
<dbReference type="EMBL" id="CP048685">
    <property type="protein sequence ID" value="QPJ62860.1"/>
    <property type="molecule type" value="Genomic_DNA"/>
</dbReference>
<protein>
    <recommendedName>
        <fullName evidence="2">carbonic anhydrase</fullName>
        <ecNumber evidence="2">4.2.1.1</ecNumber>
    </recommendedName>
</protein>
<keyword evidence="4" id="KW-0456">Lyase</keyword>
<evidence type="ECO:0000313" key="7">
    <source>
        <dbReference type="EMBL" id="QPJ62860.1"/>
    </source>
</evidence>
<feature type="binding site" evidence="6">
    <location>
        <position position="4"/>
    </location>
    <ligand>
        <name>Zn(2+)</name>
        <dbReference type="ChEBI" id="CHEBI:29105"/>
    </ligand>
</feature>
<evidence type="ECO:0000256" key="3">
    <source>
        <dbReference type="ARBA" id="ARBA00022833"/>
    </source>
</evidence>
<comment type="cofactor">
    <cofactor evidence="6">
        <name>Zn(2+)</name>
        <dbReference type="ChEBI" id="CHEBI:29105"/>
    </cofactor>
    <text evidence="6">Binds 1 zinc ion per subunit.</text>
</comment>
<evidence type="ECO:0000313" key="8">
    <source>
        <dbReference type="Proteomes" id="UP000594688"/>
    </source>
</evidence>
<dbReference type="GO" id="GO:0015976">
    <property type="term" value="P:carbon utilization"/>
    <property type="evidence" value="ECO:0007669"/>
    <property type="project" value="InterPro"/>
</dbReference>
<accession>A0A7T0BXN3</accession>
<dbReference type="EC" id="4.2.1.1" evidence="2"/>
<evidence type="ECO:0000256" key="5">
    <source>
        <dbReference type="ARBA" id="ARBA00048348"/>
    </source>
</evidence>
<dbReference type="InterPro" id="IPR015892">
    <property type="entry name" value="Carbonic_anhydrase_CS"/>
</dbReference>
<feature type="binding site" evidence="6">
    <location>
        <position position="6"/>
    </location>
    <ligand>
        <name>Zn(2+)</name>
        <dbReference type="ChEBI" id="CHEBI:29105"/>
    </ligand>
</feature>
<evidence type="ECO:0000256" key="4">
    <source>
        <dbReference type="ARBA" id="ARBA00023239"/>
    </source>
</evidence>
<comment type="similarity">
    <text evidence="1">Belongs to the beta-class carbonic anhydrase family.</text>
</comment>
<proteinExistence type="inferred from homology"/>
<dbReference type="Gene3D" id="3.40.1050.10">
    <property type="entry name" value="Carbonic anhydrase"/>
    <property type="match status" value="1"/>
</dbReference>
<keyword evidence="3 6" id="KW-0862">Zinc</keyword>
<evidence type="ECO:0000256" key="6">
    <source>
        <dbReference type="PIRSR" id="PIRSR601765-1"/>
    </source>
</evidence>
<dbReference type="GO" id="GO:0004089">
    <property type="term" value="F:carbonate dehydratase activity"/>
    <property type="evidence" value="ECO:0007669"/>
    <property type="project" value="UniProtKB-EC"/>
</dbReference>
<reference evidence="7 8" key="1">
    <citation type="submission" date="2020-02" db="EMBL/GenBank/DDBJ databases">
        <title>Genomic and physiological characterization of two novel Nitrospinaceae genera.</title>
        <authorList>
            <person name="Mueller A.J."/>
            <person name="Jung M.-Y."/>
            <person name="Strachan C.R."/>
            <person name="Herbold C.W."/>
            <person name="Kirkegaard R.H."/>
            <person name="Daims H."/>
        </authorList>
    </citation>
    <scope>NUCLEOTIDE SEQUENCE [LARGE SCALE GENOMIC DNA]</scope>
    <source>
        <strain evidence="7">EB</strain>
    </source>
</reference>